<dbReference type="PIRSF" id="PIRSF018266">
    <property type="entry name" value="FecR"/>
    <property type="match status" value="1"/>
</dbReference>
<dbReference type="Pfam" id="PF16344">
    <property type="entry name" value="FecR_C"/>
    <property type="match status" value="1"/>
</dbReference>
<dbReference type="InterPro" id="IPR006860">
    <property type="entry name" value="FecR"/>
</dbReference>
<feature type="domain" description="FecR protein" evidence="2">
    <location>
        <begin position="105"/>
        <end position="199"/>
    </location>
</feature>
<gene>
    <name evidence="4" type="ORF">P0Y53_15300</name>
</gene>
<name>A0AAJ5WPW0_9BACT</name>
<keyword evidence="1" id="KW-1133">Transmembrane helix</keyword>
<dbReference type="Gene3D" id="2.60.120.1440">
    <property type="match status" value="1"/>
</dbReference>
<dbReference type="Pfam" id="PF04773">
    <property type="entry name" value="FecR"/>
    <property type="match status" value="1"/>
</dbReference>
<keyword evidence="1" id="KW-0472">Membrane</keyword>
<evidence type="ECO:0000256" key="1">
    <source>
        <dbReference type="SAM" id="Phobius"/>
    </source>
</evidence>
<evidence type="ECO:0000313" key="4">
    <source>
        <dbReference type="EMBL" id="WEK33854.1"/>
    </source>
</evidence>
<accession>A0AAJ5WPW0</accession>
<dbReference type="EMBL" id="CP119311">
    <property type="protein sequence ID" value="WEK33854.1"/>
    <property type="molecule type" value="Genomic_DNA"/>
</dbReference>
<evidence type="ECO:0000259" key="3">
    <source>
        <dbReference type="Pfam" id="PF16344"/>
    </source>
</evidence>
<feature type="domain" description="Protein FecR C-terminal" evidence="3">
    <location>
        <begin position="242"/>
        <end position="310"/>
    </location>
</feature>
<dbReference type="PANTHER" id="PTHR30273">
    <property type="entry name" value="PERIPLASMIC SIGNAL SENSOR AND SIGMA FACTOR ACTIVATOR FECR-RELATED"/>
    <property type="match status" value="1"/>
</dbReference>
<dbReference type="AlphaFoldDB" id="A0AAJ5WPW0"/>
<protein>
    <submittedName>
        <fullName evidence="4">FecR domain-containing protein</fullName>
    </submittedName>
</protein>
<dbReference type="Proteomes" id="UP001220610">
    <property type="component" value="Chromosome"/>
</dbReference>
<reference evidence="4" key="1">
    <citation type="submission" date="2023-03" db="EMBL/GenBank/DDBJ databases">
        <title>Andean soil-derived lignocellulolytic bacterial consortium as a source of novel taxa and putative plastic-active enzymes.</title>
        <authorList>
            <person name="Diaz-Garcia L."/>
            <person name="Chuvochina M."/>
            <person name="Feuerriegel G."/>
            <person name="Bunk B."/>
            <person name="Sproer C."/>
            <person name="Streit W.R."/>
            <person name="Rodriguez L.M."/>
            <person name="Overmann J."/>
            <person name="Jimenez D.J."/>
        </authorList>
    </citation>
    <scope>NUCLEOTIDE SEQUENCE</scope>
    <source>
        <strain evidence="4">MAG 7</strain>
    </source>
</reference>
<dbReference type="InterPro" id="IPR032508">
    <property type="entry name" value="FecR_C"/>
</dbReference>
<sequence>MEAKHIRQLFKQYLLGQAPESQQDLVDNWYHSFDNTPVELTNREKQATAQEIWDRIAAEVLTEKKVRRIPAFLKVAAAAAVVLTAGLTWYLLQPGSPADNPAFTVLSTRNGERSVITIKDGTRLTLNAGTTVRVYNDFTRERKLQLVDGEVFFDVQQDPARPFLIESDSLRIQVLGTTFNIAAYQQLHNISVGVVSGSISVRNQRQLQQVLKANQGLVYDKAGQYFRATMVDSSQFAWRQGRLVLNDLSFQEMALLMEKNFGVTVITTDETIQNTKYTSELLSSMTAEQAVEVLAAIHHLKIDKKNNQFILTK</sequence>
<dbReference type="GO" id="GO:0016989">
    <property type="term" value="F:sigma factor antagonist activity"/>
    <property type="evidence" value="ECO:0007669"/>
    <property type="project" value="TreeGrafter"/>
</dbReference>
<evidence type="ECO:0000259" key="2">
    <source>
        <dbReference type="Pfam" id="PF04773"/>
    </source>
</evidence>
<organism evidence="4 5">
    <name type="scientific">Candidatus Pseudobacter hemicellulosilyticus</name>
    <dbReference type="NCBI Taxonomy" id="3121375"/>
    <lineage>
        <taxon>Bacteria</taxon>
        <taxon>Pseudomonadati</taxon>
        <taxon>Bacteroidota</taxon>
        <taxon>Chitinophagia</taxon>
        <taxon>Chitinophagales</taxon>
        <taxon>Chitinophagaceae</taxon>
        <taxon>Pseudobacter</taxon>
    </lineage>
</organism>
<dbReference type="InterPro" id="IPR012373">
    <property type="entry name" value="Ferrdict_sens_TM"/>
</dbReference>
<evidence type="ECO:0000313" key="5">
    <source>
        <dbReference type="Proteomes" id="UP001220610"/>
    </source>
</evidence>
<feature type="transmembrane region" description="Helical" evidence="1">
    <location>
        <begin position="71"/>
        <end position="92"/>
    </location>
</feature>
<dbReference type="PANTHER" id="PTHR30273:SF2">
    <property type="entry name" value="PROTEIN FECR"/>
    <property type="match status" value="1"/>
</dbReference>
<keyword evidence="1" id="KW-0812">Transmembrane</keyword>
<proteinExistence type="predicted"/>
<dbReference type="Gene3D" id="3.55.50.30">
    <property type="match status" value="1"/>
</dbReference>